<protein>
    <submittedName>
        <fullName evidence="11">Putative glucose transporter rco-3</fullName>
    </submittedName>
</protein>
<sequence length="574" mass="61975">MAEPNPIVAPAADLHTGTRDTEDVPNEIVVPPPEPKLGWLGLLLAMFPTFGGIMFGYDAGYISGVLAMDQFKKTFGSPGHLQVEAFEGYLYSSSQKSLITSILSAGTFFGALSAGYFNDKLGRRATIILGTTLYCIGCALQVASSSIGLLAAGRAVAGLGIGIANSAIILYTSEVTPKNIRGRVLSLYQWAITIGLLIAACVNEGTKNLSNSAAYRIPMGLQFAWALILLIGMCVLSESPRWYVMKGRNADATKSLCKLRSQPAHSEFVQREVAELTQSLQDEIDQGAGSGSWLDCFRGGWKCGSNLQLTLLGMGIQMMQQLTGVNFIFYYGTTFFTRAGISNPFIIQLVVNVVNVVTTPATFFIVDRAGKWSGRRGLLLIGSTGMAICQLLVALVNSTADSSASKIILIVFTCINIAFFAITWGPVGWTVIGEIYPLPIRSRGVSLATASNWFWNFALSFSAPYIVDEGYGDIGGNVFYIFAGFCALALVLVFFCVWETKNLSLENVNVMVKDVKPRKSVAWNEKHQNNARPAGNAEMATVTGTDSAAQNSGFFKNMFRSKTARSVDSRKSSQ</sequence>
<dbReference type="EMBL" id="QGMK01000132">
    <property type="protein sequence ID" value="TVY83985.1"/>
    <property type="molecule type" value="Genomic_DNA"/>
</dbReference>
<dbReference type="GO" id="GO:0005351">
    <property type="term" value="F:carbohydrate:proton symporter activity"/>
    <property type="evidence" value="ECO:0007669"/>
    <property type="project" value="TreeGrafter"/>
</dbReference>
<proteinExistence type="inferred from homology"/>
<dbReference type="AlphaFoldDB" id="A0A8T9CDW7"/>
<evidence type="ECO:0000256" key="9">
    <source>
        <dbReference type="SAM" id="Phobius"/>
    </source>
</evidence>
<feature type="transmembrane region" description="Helical" evidence="9">
    <location>
        <begin position="149"/>
        <end position="172"/>
    </location>
</feature>
<reference evidence="11 12" key="1">
    <citation type="submission" date="2018-05" db="EMBL/GenBank/DDBJ databases">
        <title>Genome sequencing and assembly of the regulated plant pathogen Lachnellula willkommii and related sister species for the development of diagnostic species identification markers.</title>
        <authorList>
            <person name="Giroux E."/>
            <person name="Bilodeau G."/>
        </authorList>
    </citation>
    <scope>NUCLEOTIDE SEQUENCE [LARGE SCALE GENOMIC DNA]</scope>
    <source>
        <strain evidence="11 12">CBS 268.59</strain>
    </source>
</reference>
<feature type="transmembrane region" description="Helical" evidence="9">
    <location>
        <begin position="345"/>
        <end position="366"/>
    </location>
</feature>
<evidence type="ECO:0000256" key="1">
    <source>
        <dbReference type="ARBA" id="ARBA00004141"/>
    </source>
</evidence>
<comment type="similarity">
    <text evidence="2 7">Belongs to the major facilitator superfamily. Sugar transporter (TC 2.A.1.1) family.</text>
</comment>
<dbReference type="InterPro" id="IPR003663">
    <property type="entry name" value="Sugar/inositol_transpt"/>
</dbReference>
<feature type="domain" description="Major facilitator superfamily (MFS) profile" evidence="10">
    <location>
        <begin position="44"/>
        <end position="501"/>
    </location>
</feature>
<name>A0A8T9CDW7_9HELO</name>
<evidence type="ECO:0000256" key="5">
    <source>
        <dbReference type="ARBA" id="ARBA00022989"/>
    </source>
</evidence>
<feature type="transmembrane region" description="Helical" evidence="9">
    <location>
        <begin position="408"/>
        <end position="432"/>
    </location>
</feature>
<comment type="caution">
    <text evidence="11">The sequence shown here is derived from an EMBL/GenBank/DDBJ whole genome shotgun (WGS) entry which is preliminary data.</text>
</comment>
<gene>
    <name evidence="11" type="primary">rco-3_0</name>
    <name evidence="11" type="ORF">LSUE1_G001338</name>
</gene>
<organism evidence="11 12">
    <name type="scientific">Lachnellula suecica</name>
    <dbReference type="NCBI Taxonomy" id="602035"/>
    <lineage>
        <taxon>Eukaryota</taxon>
        <taxon>Fungi</taxon>
        <taxon>Dikarya</taxon>
        <taxon>Ascomycota</taxon>
        <taxon>Pezizomycotina</taxon>
        <taxon>Leotiomycetes</taxon>
        <taxon>Helotiales</taxon>
        <taxon>Lachnaceae</taxon>
        <taxon>Lachnellula</taxon>
    </lineage>
</organism>
<feature type="region of interest" description="Disordered" evidence="8">
    <location>
        <begin position="1"/>
        <end position="23"/>
    </location>
</feature>
<dbReference type="PANTHER" id="PTHR48022:SF6">
    <property type="entry name" value="MSTA PROTEIN-RELATED"/>
    <property type="match status" value="1"/>
</dbReference>
<dbReference type="SUPFAM" id="SSF103473">
    <property type="entry name" value="MFS general substrate transporter"/>
    <property type="match status" value="1"/>
</dbReference>
<dbReference type="OrthoDB" id="6612291at2759"/>
<feature type="transmembrane region" description="Helical" evidence="9">
    <location>
        <begin position="184"/>
        <end position="205"/>
    </location>
</feature>
<dbReference type="GO" id="GO:0016020">
    <property type="term" value="C:membrane"/>
    <property type="evidence" value="ECO:0007669"/>
    <property type="project" value="UniProtKB-SubCell"/>
</dbReference>
<keyword evidence="11" id="KW-0762">Sugar transport</keyword>
<evidence type="ECO:0000256" key="8">
    <source>
        <dbReference type="SAM" id="MobiDB-lite"/>
    </source>
</evidence>
<feature type="transmembrane region" description="Helical" evidence="9">
    <location>
        <begin position="217"/>
        <end position="236"/>
    </location>
</feature>
<dbReference type="NCBIfam" id="TIGR00879">
    <property type="entry name" value="SP"/>
    <property type="match status" value="1"/>
</dbReference>
<dbReference type="PRINTS" id="PR00171">
    <property type="entry name" value="SUGRTRNSPORT"/>
</dbReference>
<dbReference type="Pfam" id="PF00083">
    <property type="entry name" value="Sugar_tr"/>
    <property type="match status" value="1"/>
</dbReference>
<keyword evidence="6 9" id="KW-0472">Membrane</keyword>
<keyword evidence="4 9" id="KW-0812">Transmembrane</keyword>
<evidence type="ECO:0000313" key="12">
    <source>
        <dbReference type="Proteomes" id="UP000469558"/>
    </source>
</evidence>
<evidence type="ECO:0000256" key="3">
    <source>
        <dbReference type="ARBA" id="ARBA00022448"/>
    </source>
</evidence>
<keyword evidence="3 7" id="KW-0813">Transport</keyword>
<feature type="transmembrane region" description="Helical" evidence="9">
    <location>
        <begin position="98"/>
        <end position="118"/>
    </location>
</feature>
<keyword evidence="5 9" id="KW-1133">Transmembrane helix</keyword>
<dbReference type="PROSITE" id="PS00217">
    <property type="entry name" value="SUGAR_TRANSPORT_2"/>
    <property type="match status" value="1"/>
</dbReference>
<keyword evidence="12" id="KW-1185">Reference proteome</keyword>
<evidence type="ECO:0000256" key="2">
    <source>
        <dbReference type="ARBA" id="ARBA00010992"/>
    </source>
</evidence>
<feature type="transmembrane region" description="Helical" evidence="9">
    <location>
        <begin position="37"/>
        <end position="57"/>
    </location>
</feature>
<dbReference type="InterPro" id="IPR036259">
    <property type="entry name" value="MFS_trans_sf"/>
</dbReference>
<evidence type="ECO:0000256" key="6">
    <source>
        <dbReference type="ARBA" id="ARBA00023136"/>
    </source>
</evidence>
<comment type="subcellular location">
    <subcellularLocation>
        <location evidence="1">Membrane</location>
        <topology evidence="1">Multi-pass membrane protein</topology>
    </subcellularLocation>
</comment>
<feature type="transmembrane region" description="Helical" evidence="9">
    <location>
        <begin position="311"/>
        <end position="333"/>
    </location>
</feature>
<evidence type="ECO:0000259" key="10">
    <source>
        <dbReference type="PROSITE" id="PS50850"/>
    </source>
</evidence>
<dbReference type="CDD" id="cd17356">
    <property type="entry name" value="MFS_HXT"/>
    <property type="match status" value="1"/>
</dbReference>
<dbReference type="PANTHER" id="PTHR48022">
    <property type="entry name" value="PLASTIDIC GLUCOSE TRANSPORTER 4"/>
    <property type="match status" value="1"/>
</dbReference>
<feature type="transmembrane region" description="Helical" evidence="9">
    <location>
        <begin position="444"/>
        <end position="466"/>
    </location>
</feature>
<accession>A0A8T9CDW7</accession>
<dbReference type="InterPro" id="IPR005829">
    <property type="entry name" value="Sugar_transporter_CS"/>
</dbReference>
<dbReference type="InterPro" id="IPR005828">
    <property type="entry name" value="MFS_sugar_transport-like"/>
</dbReference>
<dbReference type="InterPro" id="IPR050360">
    <property type="entry name" value="MFS_Sugar_Transporters"/>
</dbReference>
<dbReference type="Proteomes" id="UP000469558">
    <property type="component" value="Unassembled WGS sequence"/>
</dbReference>
<dbReference type="InterPro" id="IPR020846">
    <property type="entry name" value="MFS_dom"/>
</dbReference>
<evidence type="ECO:0000256" key="7">
    <source>
        <dbReference type="RuleBase" id="RU003346"/>
    </source>
</evidence>
<dbReference type="FunFam" id="1.20.1250.20:FF:000078">
    <property type="entry name" value="MFS maltose transporter, putative"/>
    <property type="match status" value="1"/>
</dbReference>
<feature type="transmembrane region" description="Helical" evidence="9">
    <location>
        <begin position="478"/>
        <end position="498"/>
    </location>
</feature>
<dbReference type="Gene3D" id="1.20.1250.20">
    <property type="entry name" value="MFS general substrate transporter like domains"/>
    <property type="match status" value="1"/>
</dbReference>
<evidence type="ECO:0000313" key="11">
    <source>
        <dbReference type="EMBL" id="TVY83985.1"/>
    </source>
</evidence>
<feature type="transmembrane region" description="Helical" evidence="9">
    <location>
        <begin position="125"/>
        <end position="143"/>
    </location>
</feature>
<dbReference type="PROSITE" id="PS50850">
    <property type="entry name" value="MFS"/>
    <property type="match status" value="1"/>
</dbReference>
<feature type="transmembrane region" description="Helical" evidence="9">
    <location>
        <begin position="378"/>
        <end position="396"/>
    </location>
</feature>
<evidence type="ECO:0000256" key="4">
    <source>
        <dbReference type="ARBA" id="ARBA00022692"/>
    </source>
</evidence>